<evidence type="ECO:0000313" key="2">
    <source>
        <dbReference type="Proteomes" id="UP000092993"/>
    </source>
</evidence>
<dbReference type="GO" id="GO:0005739">
    <property type="term" value="C:mitochondrion"/>
    <property type="evidence" value="ECO:0007669"/>
    <property type="project" value="TreeGrafter"/>
</dbReference>
<comment type="caution">
    <text evidence="1">The sequence shown here is derived from an EMBL/GenBank/DDBJ whole genome shotgun (WGS) entry which is preliminary data.</text>
</comment>
<dbReference type="InterPro" id="IPR011419">
    <property type="entry name" value="ATP12_ATP_synth-F1-assembly"/>
</dbReference>
<dbReference type="Pfam" id="PF07542">
    <property type="entry name" value="ATP12"/>
    <property type="match status" value="1"/>
</dbReference>
<sequence>MYAARAVLPLLRSTCRPALVHRRLWNVRTLATVPESGPAVTATNRAEATLKRFWKTVGIEQPSINTPAQETLLKPHALPMTSLASRAIDAFGEEKTHKEVRAQLLQYLETDTICYHADEPAALVSLQEKHWKPLLDWSRSTFDIEINVSDSFLFSSQPPDTLRKLDEVMSKFDQWEMAAMERSTYTSKSLLIALALVKRQITVEQAALAAHVEVNSQIARWGEVEDTHDVDFHDIRRQLGSASCLLSNL</sequence>
<organism evidence="1 2">
    <name type="scientific">Grifola frondosa</name>
    <name type="common">Maitake</name>
    <name type="synonym">Polyporus frondosus</name>
    <dbReference type="NCBI Taxonomy" id="5627"/>
    <lineage>
        <taxon>Eukaryota</taxon>
        <taxon>Fungi</taxon>
        <taxon>Dikarya</taxon>
        <taxon>Basidiomycota</taxon>
        <taxon>Agaricomycotina</taxon>
        <taxon>Agaricomycetes</taxon>
        <taxon>Polyporales</taxon>
        <taxon>Grifolaceae</taxon>
        <taxon>Grifola</taxon>
    </lineage>
</organism>
<accession>A0A1C7MGF8</accession>
<dbReference type="Proteomes" id="UP000092993">
    <property type="component" value="Unassembled WGS sequence"/>
</dbReference>
<evidence type="ECO:0000313" key="1">
    <source>
        <dbReference type="EMBL" id="OBZ75918.1"/>
    </source>
</evidence>
<dbReference type="PANTHER" id="PTHR21013:SF10">
    <property type="entry name" value="ATP SYNTHASE MITOCHONDRIAL F1 COMPLEX ASSEMBLY FACTOR 2"/>
    <property type="match status" value="1"/>
</dbReference>
<dbReference type="InterPro" id="IPR023335">
    <property type="entry name" value="ATP12_ortho_dom_sf"/>
</dbReference>
<dbReference type="Gene3D" id="1.10.3580.10">
    <property type="entry name" value="ATP12 ATPase"/>
    <property type="match status" value="1"/>
</dbReference>
<protein>
    <submittedName>
        <fullName evidence="1">ATP synthase mitochondrial F1 complex assembly factor 2</fullName>
    </submittedName>
</protein>
<dbReference type="SUPFAM" id="SSF160909">
    <property type="entry name" value="ATP12-like"/>
    <property type="match status" value="1"/>
</dbReference>
<reference evidence="1 2" key="1">
    <citation type="submission" date="2016-03" db="EMBL/GenBank/DDBJ databases">
        <title>Whole genome sequencing of Grifola frondosa 9006-11.</title>
        <authorList>
            <person name="Min B."/>
            <person name="Park H."/>
            <person name="Kim J.-G."/>
            <person name="Cho H."/>
            <person name="Oh Y.-L."/>
            <person name="Kong W.-S."/>
            <person name="Choi I.-G."/>
        </authorList>
    </citation>
    <scope>NUCLEOTIDE SEQUENCE [LARGE SCALE GENOMIC DNA]</scope>
    <source>
        <strain evidence="1 2">9006-11</strain>
    </source>
</reference>
<dbReference type="EMBL" id="LUGG01000004">
    <property type="protein sequence ID" value="OBZ75918.1"/>
    <property type="molecule type" value="Genomic_DNA"/>
</dbReference>
<dbReference type="GO" id="GO:0033615">
    <property type="term" value="P:mitochondrial proton-transporting ATP synthase complex assembly"/>
    <property type="evidence" value="ECO:0007669"/>
    <property type="project" value="TreeGrafter"/>
</dbReference>
<keyword evidence="2" id="KW-1185">Reference proteome</keyword>
<dbReference type="AlphaFoldDB" id="A0A1C7MGF8"/>
<dbReference type="OrthoDB" id="5673at2759"/>
<dbReference type="STRING" id="5627.A0A1C7MGF8"/>
<gene>
    <name evidence="1" type="primary">Atpaf2</name>
    <name evidence="1" type="ORF">A0H81_04758</name>
</gene>
<proteinExistence type="predicted"/>
<dbReference type="PANTHER" id="PTHR21013">
    <property type="entry name" value="ATP SYNTHASE MITOCHONDRIAL F1 COMPLEX ASSEMBLY FACTOR 2/ATP12 PROTEIN, MITOCHONDRIAL PRECURSOR"/>
    <property type="match status" value="1"/>
</dbReference>
<name>A0A1C7MGF8_GRIFR</name>
<dbReference type="OMA" id="TICYHAD"/>